<gene>
    <name evidence="4" type="primary">jg24338</name>
    <name evidence="4" type="ORF">PAEG_LOCUS23657</name>
</gene>
<feature type="transmembrane region" description="Helical" evidence="2">
    <location>
        <begin position="77"/>
        <end position="99"/>
    </location>
</feature>
<keyword evidence="2" id="KW-0472">Membrane</keyword>
<dbReference type="EMBL" id="CAKXAJ010026153">
    <property type="protein sequence ID" value="CAH2259784.1"/>
    <property type="molecule type" value="Genomic_DNA"/>
</dbReference>
<protein>
    <submittedName>
        <fullName evidence="4">Jg24338 protein</fullName>
    </submittedName>
</protein>
<dbReference type="Gene3D" id="3.50.50.60">
    <property type="entry name" value="FAD/NAD(P)-binding domain"/>
    <property type="match status" value="1"/>
</dbReference>
<dbReference type="Proteomes" id="UP000838756">
    <property type="component" value="Unassembled WGS sequence"/>
</dbReference>
<evidence type="ECO:0000313" key="5">
    <source>
        <dbReference type="Proteomes" id="UP000838756"/>
    </source>
</evidence>
<comment type="caution">
    <text evidence="4">The sequence shown here is derived from an EMBL/GenBank/DDBJ whole genome shotgun (WGS) entry which is preliminary data.</text>
</comment>
<dbReference type="GO" id="GO:0050660">
    <property type="term" value="F:flavin adenine dinucleotide binding"/>
    <property type="evidence" value="ECO:0007669"/>
    <property type="project" value="InterPro"/>
</dbReference>
<organism evidence="4 5">
    <name type="scientific">Pararge aegeria aegeria</name>
    <dbReference type="NCBI Taxonomy" id="348720"/>
    <lineage>
        <taxon>Eukaryota</taxon>
        <taxon>Metazoa</taxon>
        <taxon>Ecdysozoa</taxon>
        <taxon>Arthropoda</taxon>
        <taxon>Hexapoda</taxon>
        <taxon>Insecta</taxon>
        <taxon>Pterygota</taxon>
        <taxon>Neoptera</taxon>
        <taxon>Endopterygota</taxon>
        <taxon>Lepidoptera</taxon>
        <taxon>Glossata</taxon>
        <taxon>Ditrysia</taxon>
        <taxon>Papilionoidea</taxon>
        <taxon>Nymphalidae</taxon>
        <taxon>Satyrinae</taxon>
        <taxon>Satyrini</taxon>
        <taxon>Parargina</taxon>
        <taxon>Pararge</taxon>
    </lineage>
</organism>
<keyword evidence="2" id="KW-0812">Transmembrane</keyword>
<dbReference type="SUPFAM" id="SSF51905">
    <property type="entry name" value="FAD/NAD(P)-binding domain"/>
    <property type="match status" value="1"/>
</dbReference>
<dbReference type="SUPFAM" id="SSF54373">
    <property type="entry name" value="FAD-linked reductases, C-terminal domain"/>
    <property type="match status" value="1"/>
</dbReference>
<dbReference type="GO" id="GO:0016614">
    <property type="term" value="F:oxidoreductase activity, acting on CH-OH group of donors"/>
    <property type="evidence" value="ECO:0007669"/>
    <property type="project" value="InterPro"/>
</dbReference>
<dbReference type="InterPro" id="IPR012132">
    <property type="entry name" value="GMC_OxRdtase"/>
</dbReference>
<evidence type="ECO:0000256" key="1">
    <source>
        <dbReference type="ARBA" id="ARBA00010790"/>
    </source>
</evidence>
<dbReference type="InterPro" id="IPR007867">
    <property type="entry name" value="GMC_OxRtase_C"/>
</dbReference>
<accession>A0A8S4SD49</accession>
<reference evidence="4" key="1">
    <citation type="submission" date="2022-03" db="EMBL/GenBank/DDBJ databases">
        <authorList>
            <person name="Lindestad O."/>
        </authorList>
    </citation>
    <scope>NUCLEOTIDE SEQUENCE</scope>
</reference>
<sequence length="857" mass="97271">MVITALPNSSEIVNRIVNFQRDVYNSLITQKFVENLLSGDACQEPADSVKVEDLEMKLPEWFDEKKYNQGSRFYRDFLFMMSAAMVAGVIVLFAVPSIIKVLISTRRSSSVYTAYKRYFSTHKHVNSWFEHELKPDSVSWRSLHAVRSRHIQAGRAARLKGAGIVSQRDVALTLFGFIGFMFLKPDKFSVRQIKKGDWDAYNHCWKVIGHMIGLEDRYNICQDTYEETRQVCQILQDRVFTPCLENVPEYFEHMSRVTLEGLTNVMAIIEPTSMMYTVRYLANVPGYIYTEEDRIDFQIKLRKHLVNGKYSDEGVPSTKLVQECAIEGVMKREPHLHYIHDYDCLDDIPGYKQLPLIGKYRLAYNSIAIAFYATNIGRIIINFHLRCTLFIATYIPYLALCSFGGYLTVQDAPYNTPIGAAFLQAGEEMGYDIIDVNGLQQTGYAWYQFTMRRGTRCSAAKAFLRPVRLRQNLHISLFSHVTKVLIDPEKKRAYGVEFIRDTEKQVIYAKREVILAAGAIASPHLLMLSGVGPASHLKEVGINVIYDSPGVGRNLQDHIAVGGIVFQVDYPISLVMNRLVNINSALRYAVTEDGPLTSSIGLEVVAFINTKYANATEDWPDIEFMMTSASVPSDGGTQVKKAHSLTDEFYEEMFGHISNKDVFGIFPMMLRPKSRGFIKLRSKNPLEYPIMIHNYLTHPDDVGVLREGVKAALAVAETKAMKRLGARFNNKPIPNCKHLPLYTDEYWDCYIRQYTMTIYHLSCTAKMGPSSDPMAVVDSELRVYGIEGLRVIDASIMPAVTNGNINAPVIMIAEKGSDLIKDTWIPKTNKRSRRSLKCSKLERLFSKTMNAKCSVDR</sequence>
<evidence type="ECO:0000313" key="4">
    <source>
        <dbReference type="EMBL" id="CAH2259784.1"/>
    </source>
</evidence>
<dbReference type="Pfam" id="PF00732">
    <property type="entry name" value="GMC_oxred_N"/>
    <property type="match status" value="1"/>
</dbReference>
<evidence type="ECO:0000256" key="2">
    <source>
        <dbReference type="SAM" id="Phobius"/>
    </source>
</evidence>
<name>A0A8S4SD49_9NEOP</name>
<dbReference type="PANTHER" id="PTHR11552">
    <property type="entry name" value="GLUCOSE-METHANOL-CHOLINE GMC OXIDOREDUCTASE"/>
    <property type="match status" value="1"/>
</dbReference>
<proteinExistence type="inferred from homology"/>
<keyword evidence="5" id="KW-1185">Reference proteome</keyword>
<dbReference type="Gene3D" id="3.30.560.10">
    <property type="entry name" value="Glucose Oxidase, domain 3"/>
    <property type="match status" value="1"/>
</dbReference>
<dbReference type="InterPro" id="IPR000172">
    <property type="entry name" value="GMC_OxRdtase_N"/>
</dbReference>
<dbReference type="AlphaFoldDB" id="A0A8S4SD49"/>
<feature type="domain" description="Glucose-methanol-choline oxidoreductase N-terminal" evidence="3">
    <location>
        <begin position="518"/>
        <end position="532"/>
    </location>
</feature>
<dbReference type="OrthoDB" id="269227at2759"/>
<evidence type="ECO:0000259" key="3">
    <source>
        <dbReference type="PROSITE" id="PS00624"/>
    </source>
</evidence>
<comment type="similarity">
    <text evidence="1">Belongs to the GMC oxidoreductase family.</text>
</comment>
<dbReference type="PROSITE" id="PS00624">
    <property type="entry name" value="GMC_OXRED_2"/>
    <property type="match status" value="1"/>
</dbReference>
<dbReference type="PANTHER" id="PTHR11552:SF154">
    <property type="entry name" value="FI04917P"/>
    <property type="match status" value="1"/>
</dbReference>
<dbReference type="Pfam" id="PF05199">
    <property type="entry name" value="GMC_oxred_C"/>
    <property type="match status" value="1"/>
</dbReference>
<keyword evidence="2" id="KW-1133">Transmembrane helix</keyword>
<dbReference type="InterPro" id="IPR036188">
    <property type="entry name" value="FAD/NAD-bd_sf"/>
</dbReference>